<evidence type="ECO:0000313" key="3">
    <source>
        <dbReference type="Proteomes" id="UP000464620"/>
    </source>
</evidence>
<gene>
    <name evidence="2" type="ORF">DS421_19g644380</name>
</gene>
<name>A0A6B9V593_ARAHY</name>
<dbReference type="AlphaFoldDB" id="A0A6B9V593"/>
<sequence length="156" mass="18627">MLSDKITSYSFTNSLWRGLVPPRIELFGWFVLVGRVNTKKRLIRLGVAIHSDDLCVLCNKESESVEHLFLRCDITWKVWCTWLRSFGRAWVFPKTMKELFVSWTGMNTKKQERKSWMIAFFAVIWNIWLERNTRVFNNKRADVESIITRTVLNYKE</sequence>
<organism evidence="2 3">
    <name type="scientific">Arachis hypogaea</name>
    <name type="common">Peanut</name>
    <dbReference type="NCBI Taxonomy" id="3818"/>
    <lineage>
        <taxon>Eukaryota</taxon>
        <taxon>Viridiplantae</taxon>
        <taxon>Streptophyta</taxon>
        <taxon>Embryophyta</taxon>
        <taxon>Tracheophyta</taxon>
        <taxon>Spermatophyta</taxon>
        <taxon>Magnoliopsida</taxon>
        <taxon>eudicotyledons</taxon>
        <taxon>Gunneridae</taxon>
        <taxon>Pentapetalae</taxon>
        <taxon>rosids</taxon>
        <taxon>fabids</taxon>
        <taxon>Fabales</taxon>
        <taxon>Fabaceae</taxon>
        <taxon>Papilionoideae</taxon>
        <taxon>50 kb inversion clade</taxon>
        <taxon>dalbergioids sensu lato</taxon>
        <taxon>Dalbergieae</taxon>
        <taxon>Pterocarpus clade</taxon>
        <taxon>Arachis</taxon>
    </lineage>
</organism>
<accession>A0A6B9V593</accession>
<evidence type="ECO:0000313" key="2">
    <source>
        <dbReference type="EMBL" id="QHN76497.1"/>
    </source>
</evidence>
<evidence type="ECO:0000259" key="1">
    <source>
        <dbReference type="Pfam" id="PF13966"/>
    </source>
</evidence>
<proteinExistence type="predicted"/>
<dbReference type="EMBL" id="CP031001">
    <property type="protein sequence ID" value="QHN76497.1"/>
    <property type="molecule type" value="Genomic_DNA"/>
</dbReference>
<reference evidence="2 3" key="1">
    <citation type="submission" date="2020-01" db="EMBL/GenBank/DDBJ databases">
        <title>Genome sequence of Arachis hypogaea, cultivar Shitouqi.</title>
        <authorList>
            <person name="Zhuang W."/>
            <person name="Chen H."/>
            <person name="Varshney R."/>
            <person name="Wang D."/>
            <person name="Ming R."/>
        </authorList>
    </citation>
    <scope>NUCLEOTIDE SEQUENCE [LARGE SCALE GENOMIC DNA]</scope>
    <source>
        <tissue evidence="2">Young leaf</tissue>
    </source>
</reference>
<dbReference type="InterPro" id="IPR026960">
    <property type="entry name" value="RVT-Znf"/>
</dbReference>
<protein>
    <recommendedName>
        <fullName evidence="1">Reverse transcriptase zinc-binding domain-containing protein</fullName>
    </recommendedName>
</protein>
<dbReference type="Proteomes" id="UP000464620">
    <property type="component" value="Chromosome B09"/>
</dbReference>
<feature type="domain" description="Reverse transcriptase zinc-binding" evidence="1">
    <location>
        <begin position="5"/>
        <end position="79"/>
    </location>
</feature>
<dbReference type="Pfam" id="PF13966">
    <property type="entry name" value="zf-RVT"/>
    <property type="match status" value="1"/>
</dbReference>